<evidence type="ECO:0000313" key="4">
    <source>
        <dbReference type="EMBL" id="PJE64554.1"/>
    </source>
</evidence>
<evidence type="ECO:0000256" key="2">
    <source>
        <dbReference type="PROSITE-ProRule" id="PRU00169"/>
    </source>
</evidence>
<dbReference type="CDD" id="cd00156">
    <property type="entry name" value="REC"/>
    <property type="match status" value="1"/>
</dbReference>
<reference evidence="5" key="1">
    <citation type="submission" date="2017-09" db="EMBL/GenBank/DDBJ databases">
        <title>Depth-based differentiation of microbial function through sediment-hosted aquifers and enrichment of novel symbionts in the deep terrestrial subsurface.</title>
        <authorList>
            <person name="Probst A.J."/>
            <person name="Ladd B."/>
            <person name="Jarett J.K."/>
            <person name="Geller-Mcgrath D.E."/>
            <person name="Sieber C.M.K."/>
            <person name="Emerson J.B."/>
            <person name="Anantharaman K."/>
            <person name="Thomas B.C."/>
            <person name="Malmstrom R."/>
            <person name="Stieglmeier M."/>
            <person name="Klingl A."/>
            <person name="Woyke T."/>
            <person name="Ryan C.M."/>
            <person name="Banfield J.F."/>
        </authorList>
    </citation>
    <scope>NUCLEOTIDE SEQUENCE [LARGE SCALE GENOMIC DNA]</scope>
</reference>
<dbReference type="SUPFAM" id="SSF52172">
    <property type="entry name" value="CheY-like"/>
    <property type="match status" value="1"/>
</dbReference>
<dbReference type="Pfam" id="PF00072">
    <property type="entry name" value="Response_reg"/>
    <property type="match status" value="1"/>
</dbReference>
<organism evidence="4 5">
    <name type="scientific">Candidatus Ryanbacteria bacterium CG10_big_fil_rev_8_21_14_0_10_43_42</name>
    <dbReference type="NCBI Taxonomy" id="1974864"/>
    <lineage>
        <taxon>Bacteria</taxon>
        <taxon>Candidatus Ryaniibacteriota</taxon>
    </lineage>
</organism>
<dbReference type="PROSITE" id="PS50110">
    <property type="entry name" value="RESPONSE_REGULATORY"/>
    <property type="match status" value="1"/>
</dbReference>
<dbReference type="InterPro" id="IPR011006">
    <property type="entry name" value="CheY-like_superfamily"/>
</dbReference>
<dbReference type="EMBL" id="PFEF01000005">
    <property type="protein sequence ID" value="PJE64554.1"/>
    <property type="molecule type" value="Genomic_DNA"/>
</dbReference>
<protein>
    <submittedName>
        <fullName evidence="4">Response regulator</fullName>
    </submittedName>
</protein>
<gene>
    <name evidence="4" type="ORF">COU90_01800</name>
</gene>
<sequence length="125" mass="14134">MDAKKKILLIDDDMAMGKTLSDYLGKIGYEVHSALDGEKGFAEAKDWMPDIILLDMIMPVMNGMETLKALREDPQTEKLPVIILTNVEMPEEVSEVMQMGSVYYLIKANYSMEDIEKKIKSVLAE</sequence>
<evidence type="ECO:0000256" key="1">
    <source>
        <dbReference type="ARBA" id="ARBA00022553"/>
    </source>
</evidence>
<proteinExistence type="predicted"/>
<dbReference type="AlphaFoldDB" id="A0A2M8KX98"/>
<accession>A0A2M8KX98</accession>
<dbReference type="GO" id="GO:0000160">
    <property type="term" value="P:phosphorelay signal transduction system"/>
    <property type="evidence" value="ECO:0007669"/>
    <property type="project" value="InterPro"/>
</dbReference>
<dbReference type="PANTHER" id="PTHR44591:SF3">
    <property type="entry name" value="RESPONSE REGULATORY DOMAIN-CONTAINING PROTEIN"/>
    <property type="match status" value="1"/>
</dbReference>
<dbReference type="PANTHER" id="PTHR44591">
    <property type="entry name" value="STRESS RESPONSE REGULATOR PROTEIN 1"/>
    <property type="match status" value="1"/>
</dbReference>
<dbReference type="SMART" id="SM00448">
    <property type="entry name" value="REC"/>
    <property type="match status" value="1"/>
</dbReference>
<evidence type="ECO:0000259" key="3">
    <source>
        <dbReference type="PROSITE" id="PS50110"/>
    </source>
</evidence>
<feature type="domain" description="Response regulatory" evidence="3">
    <location>
        <begin position="6"/>
        <end position="123"/>
    </location>
</feature>
<keyword evidence="1 2" id="KW-0597">Phosphoprotein</keyword>
<dbReference type="Proteomes" id="UP000229098">
    <property type="component" value="Unassembled WGS sequence"/>
</dbReference>
<dbReference type="Gene3D" id="3.40.50.2300">
    <property type="match status" value="1"/>
</dbReference>
<name>A0A2M8KX98_9BACT</name>
<dbReference type="InterPro" id="IPR050595">
    <property type="entry name" value="Bact_response_regulator"/>
</dbReference>
<evidence type="ECO:0000313" key="5">
    <source>
        <dbReference type="Proteomes" id="UP000229098"/>
    </source>
</evidence>
<feature type="modified residue" description="4-aspartylphosphate" evidence="2">
    <location>
        <position position="55"/>
    </location>
</feature>
<comment type="caution">
    <text evidence="4">The sequence shown here is derived from an EMBL/GenBank/DDBJ whole genome shotgun (WGS) entry which is preliminary data.</text>
</comment>
<dbReference type="InterPro" id="IPR001789">
    <property type="entry name" value="Sig_transdc_resp-reg_receiver"/>
</dbReference>